<dbReference type="InterPro" id="IPR017871">
    <property type="entry name" value="ABC_transporter-like_CS"/>
</dbReference>
<comment type="similarity">
    <text evidence="1">Belongs to the ABC transporter superfamily.</text>
</comment>
<feature type="domain" description="ABC transporter" evidence="5">
    <location>
        <begin position="5"/>
        <end position="233"/>
    </location>
</feature>
<dbReference type="Pfam" id="PF00005">
    <property type="entry name" value="ABC_tran"/>
    <property type="match status" value="1"/>
</dbReference>
<dbReference type="InterPro" id="IPR027417">
    <property type="entry name" value="P-loop_NTPase"/>
</dbReference>
<dbReference type="SUPFAM" id="SSF52540">
    <property type="entry name" value="P-loop containing nucleoside triphosphate hydrolases"/>
    <property type="match status" value="1"/>
</dbReference>
<evidence type="ECO:0000256" key="1">
    <source>
        <dbReference type="ARBA" id="ARBA00005417"/>
    </source>
</evidence>
<dbReference type="AlphaFoldDB" id="A0A6B8RGA6"/>
<keyword evidence="2" id="KW-0813">Transport</keyword>
<protein>
    <submittedName>
        <fullName evidence="6">ATP-binding cassette domain-containing protein</fullName>
    </submittedName>
</protein>
<keyword evidence="7" id="KW-1185">Reference proteome</keyword>
<dbReference type="RefSeq" id="WP_155700528.1">
    <property type="nucleotide sequence ID" value="NZ_CP034235.1"/>
</dbReference>
<proteinExistence type="inferred from homology"/>
<dbReference type="PROSITE" id="PS00211">
    <property type="entry name" value="ABC_TRANSPORTER_1"/>
    <property type="match status" value="1"/>
</dbReference>
<dbReference type="KEGG" id="ppsc:EHS13_11665"/>
<keyword evidence="3" id="KW-0547">Nucleotide-binding</keyword>
<evidence type="ECO:0000256" key="2">
    <source>
        <dbReference type="ARBA" id="ARBA00022448"/>
    </source>
</evidence>
<dbReference type="Proteomes" id="UP000426246">
    <property type="component" value="Chromosome"/>
</dbReference>
<evidence type="ECO:0000259" key="5">
    <source>
        <dbReference type="PROSITE" id="PS50893"/>
    </source>
</evidence>
<dbReference type="PANTHER" id="PTHR43335">
    <property type="entry name" value="ABC TRANSPORTER, ATP-BINDING PROTEIN"/>
    <property type="match status" value="1"/>
</dbReference>
<evidence type="ECO:0000313" key="6">
    <source>
        <dbReference type="EMBL" id="QGQ95491.1"/>
    </source>
</evidence>
<evidence type="ECO:0000313" key="7">
    <source>
        <dbReference type="Proteomes" id="UP000426246"/>
    </source>
</evidence>
<dbReference type="GO" id="GO:0016887">
    <property type="term" value="F:ATP hydrolysis activity"/>
    <property type="evidence" value="ECO:0007669"/>
    <property type="project" value="InterPro"/>
</dbReference>
<dbReference type="InterPro" id="IPR003593">
    <property type="entry name" value="AAA+_ATPase"/>
</dbReference>
<gene>
    <name evidence="6" type="ORF">EHS13_11665</name>
</gene>
<accession>A0A6B8RGA6</accession>
<evidence type="ECO:0000256" key="3">
    <source>
        <dbReference type="ARBA" id="ARBA00022741"/>
    </source>
</evidence>
<dbReference type="PROSITE" id="PS50893">
    <property type="entry name" value="ABC_TRANSPORTER_2"/>
    <property type="match status" value="1"/>
</dbReference>
<dbReference type="InterPro" id="IPR003439">
    <property type="entry name" value="ABC_transporter-like_ATP-bd"/>
</dbReference>
<organism evidence="6 7">
    <name type="scientific">Paenibacillus psychroresistens</name>
    <dbReference type="NCBI Taxonomy" id="1778678"/>
    <lineage>
        <taxon>Bacteria</taxon>
        <taxon>Bacillati</taxon>
        <taxon>Bacillota</taxon>
        <taxon>Bacilli</taxon>
        <taxon>Bacillales</taxon>
        <taxon>Paenibacillaceae</taxon>
        <taxon>Paenibacillus</taxon>
    </lineage>
</organism>
<dbReference type="Gene3D" id="3.40.50.300">
    <property type="entry name" value="P-loop containing nucleotide triphosphate hydrolases"/>
    <property type="match status" value="1"/>
</dbReference>
<dbReference type="OrthoDB" id="9804819at2"/>
<sequence>MEYVIEVSGLTKKYSNNRGIENMSFNVAKGEIYGFFGPNGSGKTTLMKILTGLCKADKGQALLFGYDISSQFELAMAQVGCLIETADAYTYMSGYQNLVLAARFYPSLPRKRVDEVLELVGLAPFAKEKVGHYSLGMKQRLGLASALLSSPQLVILDEPTNGMDIEGMVDVRETIIQLAREQGITFFISSHLIREMELMCSRIGIVNQGKFLKEASRSDLLESPHESLEQYFLAQIAEERERVSYV</sequence>
<keyword evidence="4 6" id="KW-0067">ATP-binding</keyword>
<reference evidence="7" key="1">
    <citation type="submission" date="2018-11" db="EMBL/GenBank/DDBJ databases">
        <title>Complete genome sequence of Paenibacillus sp. ML311-T8.</title>
        <authorList>
            <person name="Nam Y.-D."/>
            <person name="Kang J."/>
            <person name="Chung W.-H."/>
            <person name="Park Y.S."/>
        </authorList>
    </citation>
    <scope>NUCLEOTIDE SEQUENCE [LARGE SCALE GENOMIC DNA]</scope>
    <source>
        <strain evidence="7">ML311-T8</strain>
    </source>
</reference>
<dbReference type="SMART" id="SM00382">
    <property type="entry name" value="AAA"/>
    <property type="match status" value="1"/>
</dbReference>
<dbReference type="GO" id="GO:0005524">
    <property type="term" value="F:ATP binding"/>
    <property type="evidence" value="ECO:0007669"/>
    <property type="project" value="UniProtKB-KW"/>
</dbReference>
<dbReference type="EMBL" id="CP034235">
    <property type="protein sequence ID" value="QGQ95491.1"/>
    <property type="molecule type" value="Genomic_DNA"/>
</dbReference>
<evidence type="ECO:0000256" key="4">
    <source>
        <dbReference type="ARBA" id="ARBA00022840"/>
    </source>
</evidence>
<dbReference type="PANTHER" id="PTHR43335:SF4">
    <property type="entry name" value="ABC TRANSPORTER, ATP-BINDING PROTEIN"/>
    <property type="match status" value="1"/>
</dbReference>
<name>A0A6B8RGA6_9BACL</name>